<feature type="domain" description="Knr4/Smi1-like" evidence="1">
    <location>
        <begin position="19"/>
        <end position="133"/>
    </location>
</feature>
<accession>A0AAJ5F3M5</accession>
<comment type="caution">
    <text evidence="3">The sequence shown here is derived from an EMBL/GenBank/DDBJ whole genome shotgun (WGS) entry which is preliminary data.</text>
</comment>
<protein>
    <recommendedName>
        <fullName evidence="1">Knr4/Smi1-like domain-containing protein</fullName>
    </recommendedName>
</protein>
<evidence type="ECO:0000313" key="4">
    <source>
        <dbReference type="Proteomes" id="UP000308000"/>
    </source>
</evidence>
<evidence type="ECO:0000313" key="5">
    <source>
        <dbReference type="Proteomes" id="UP000536909"/>
    </source>
</evidence>
<dbReference type="InterPro" id="IPR037883">
    <property type="entry name" value="Knr4/Smi1-like_sf"/>
</dbReference>
<dbReference type="RefSeq" id="WP_129119631.1">
    <property type="nucleotide sequence ID" value="NZ_BSUI01000017.1"/>
</dbReference>
<proteinExistence type="predicted"/>
<gene>
    <name evidence="3" type="ORF">FCS05_06525</name>
    <name evidence="2" type="ORF">HNQ10_001827</name>
</gene>
<dbReference type="InterPro" id="IPR018958">
    <property type="entry name" value="Knr4/Smi1-like_dom"/>
</dbReference>
<evidence type="ECO:0000313" key="2">
    <source>
        <dbReference type="EMBL" id="MBB5295006.1"/>
    </source>
</evidence>
<evidence type="ECO:0000313" key="3">
    <source>
        <dbReference type="EMBL" id="TLK28829.1"/>
    </source>
</evidence>
<keyword evidence="5" id="KW-1185">Reference proteome</keyword>
<evidence type="ECO:0000259" key="1">
    <source>
        <dbReference type="SMART" id="SM00860"/>
    </source>
</evidence>
<dbReference type="Gene3D" id="3.40.1580.10">
    <property type="entry name" value="SMI1/KNR4-like"/>
    <property type="match status" value="1"/>
</dbReference>
<reference evidence="3 4" key="1">
    <citation type="submission" date="2019-04" db="EMBL/GenBank/DDBJ databases">
        <title>Deinococcus metalilatus MA1002 mutant No.5.</title>
        <authorList>
            <person name="Park W."/>
            <person name="Park C."/>
        </authorList>
    </citation>
    <scope>NUCLEOTIDE SEQUENCE [LARGE SCALE GENOMIC DNA]</scope>
    <source>
        <strain evidence="3 4">MA1002-m5</strain>
    </source>
</reference>
<sequence length="144" mass="16682">MTDWAGIVTLSEQTTVNPPVRRDDLESLRNSINLPLPTAYKDFLKFSDGLELLSPVILSARQAIFKNQELRGEHWGELYLSFAGMFFFGEDADGDLFFFRILNNEVDEGVFVWRHEDDSRIRVSYTLEAFLEQYISGKYDAWSL</sequence>
<name>A0AAJ5F3M5_9DEIO</name>
<dbReference type="Proteomes" id="UP000308000">
    <property type="component" value="Unassembled WGS sequence"/>
</dbReference>
<dbReference type="SUPFAM" id="SSF160631">
    <property type="entry name" value="SMI1/KNR4-like"/>
    <property type="match status" value="1"/>
</dbReference>
<dbReference type="Proteomes" id="UP000536909">
    <property type="component" value="Unassembled WGS sequence"/>
</dbReference>
<dbReference type="EMBL" id="JACHFV010000005">
    <property type="protein sequence ID" value="MBB5295006.1"/>
    <property type="molecule type" value="Genomic_DNA"/>
</dbReference>
<reference evidence="2 5" key="2">
    <citation type="submission" date="2020-08" db="EMBL/GenBank/DDBJ databases">
        <title>Genomic Encyclopedia of Type Strains, Phase IV (KMG-IV): sequencing the most valuable type-strain genomes for metagenomic binning, comparative biology and taxonomic classification.</title>
        <authorList>
            <person name="Goeker M."/>
        </authorList>
    </citation>
    <scope>NUCLEOTIDE SEQUENCE [LARGE SCALE GENOMIC DNA]</scope>
    <source>
        <strain evidence="2 5">DSM 105434</strain>
    </source>
</reference>
<organism evidence="3 4">
    <name type="scientific">Deinococcus metallilatus</name>
    <dbReference type="NCBI Taxonomy" id="1211322"/>
    <lineage>
        <taxon>Bacteria</taxon>
        <taxon>Thermotogati</taxon>
        <taxon>Deinococcota</taxon>
        <taxon>Deinococci</taxon>
        <taxon>Deinococcales</taxon>
        <taxon>Deinococcaceae</taxon>
        <taxon>Deinococcus</taxon>
    </lineage>
</organism>
<dbReference type="EMBL" id="VBRC01000004">
    <property type="protein sequence ID" value="TLK28829.1"/>
    <property type="molecule type" value="Genomic_DNA"/>
</dbReference>
<dbReference type="Pfam" id="PF14568">
    <property type="entry name" value="SUKH_6"/>
    <property type="match status" value="1"/>
</dbReference>
<dbReference type="AlphaFoldDB" id="A0AAJ5F3M5"/>
<dbReference type="SMART" id="SM00860">
    <property type="entry name" value="SMI1_KNR4"/>
    <property type="match status" value="1"/>
</dbReference>